<comment type="caution">
    <text evidence="1">The sequence shown here is derived from an EMBL/GenBank/DDBJ whole genome shotgun (WGS) entry which is preliminary data.</text>
</comment>
<dbReference type="Gene3D" id="3.30.460.10">
    <property type="entry name" value="Beta Polymerase, domain 2"/>
    <property type="match status" value="1"/>
</dbReference>
<organism evidence="1">
    <name type="scientific">Bellilinea caldifistulae</name>
    <dbReference type="NCBI Taxonomy" id="360411"/>
    <lineage>
        <taxon>Bacteria</taxon>
        <taxon>Bacillati</taxon>
        <taxon>Chloroflexota</taxon>
        <taxon>Anaerolineae</taxon>
        <taxon>Anaerolineales</taxon>
        <taxon>Anaerolineaceae</taxon>
        <taxon>Bellilinea</taxon>
    </lineage>
</organism>
<sequence length="189" mass="21181">MSVEITPYKSEWKDEFRQIAGFLRQVLGNLALRIDHIGSTAVPGLDAKDVIDIQVTVTALDEAVMNALTAAGFTHRADVSGDHLPPGWDEDEAGWRKWLFKPPPGWREVNLHVRIEGAPNQRYPLLFRDYLRAHPQTAQAYASLKHQLAAHIPDRHTYSDVKDPAVDLIYLAAEEWAAQSGWQLPPADA</sequence>
<proteinExistence type="predicted"/>
<dbReference type="AlphaFoldDB" id="A0A7C4L1B6"/>
<dbReference type="PANTHER" id="PTHR34822:SF1">
    <property type="entry name" value="GRPB FAMILY PROTEIN"/>
    <property type="match status" value="1"/>
</dbReference>
<dbReference type="PANTHER" id="PTHR34822">
    <property type="entry name" value="GRPB DOMAIN PROTEIN (AFU_ORTHOLOGUE AFUA_1G01530)"/>
    <property type="match status" value="1"/>
</dbReference>
<protein>
    <submittedName>
        <fullName evidence="1">GrpB family protein</fullName>
    </submittedName>
</protein>
<evidence type="ECO:0000313" key="1">
    <source>
        <dbReference type="EMBL" id="HGS87083.1"/>
    </source>
</evidence>
<name>A0A7C4L1B6_9CHLR</name>
<dbReference type="Pfam" id="PF04229">
    <property type="entry name" value="GrpB"/>
    <property type="match status" value="1"/>
</dbReference>
<gene>
    <name evidence="1" type="ORF">ENT17_05630</name>
</gene>
<reference evidence="1" key="1">
    <citation type="journal article" date="2020" name="mSystems">
        <title>Genome- and Community-Level Interaction Insights into Carbon Utilization and Element Cycling Functions of Hydrothermarchaeota in Hydrothermal Sediment.</title>
        <authorList>
            <person name="Zhou Z."/>
            <person name="Liu Y."/>
            <person name="Xu W."/>
            <person name="Pan J."/>
            <person name="Luo Z.H."/>
            <person name="Li M."/>
        </authorList>
    </citation>
    <scope>NUCLEOTIDE SEQUENCE [LARGE SCALE GENOMIC DNA]</scope>
    <source>
        <strain evidence="1">SpSt-556</strain>
    </source>
</reference>
<dbReference type="SUPFAM" id="SSF81301">
    <property type="entry name" value="Nucleotidyltransferase"/>
    <property type="match status" value="1"/>
</dbReference>
<dbReference type="InterPro" id="IPR007344">
    <property type="entry name" value="GrpB/CoaE"/>
</dbReference>
<accession>A0A7C4L1B6</accession>
<dbReference type="InterPro" id="IPR043519">
    <property type="entry name" value="NT_sf"/>
</dbReference>
<dbReference type="EMBL" id="DSXR01000053">
    <property type="protein sequence ID" value="HGS87083.1"/>
    <property type="molecule type" value="Genomic_DNA"/>
</dbReference>